<dbReference type="GO" id="GO:0046872">
    <property type="term" value="F:metal ion binding"/>
    <property type="evidence" value="ECO:0007669"/>
    <property type="project" value="InterPro"/>
</dbReference>
<dbReference type="Proteomes" id="UP000288216">
    <property type="component" value="Unassembled WGS sequence"/>
</dbReference>
<dbReference type="EMBL" id="BFAA01060666">
    <property type="protein sequence ID" value="GCB84336.1"/>
    <property type="molecule type" value="Genomic_DNA"/>
</dbReference>
<dbReference type="STRING" id="75743.A0A401QG47"/>
<evidence type="ECO:0000313" key="3">
    <source>
        <dbReference type="Proteomes" id="UP000288216"/>
    </source>
</evidence>
<dbReference type="SUPFAM" id="SSF54060">
    <property type="entry name" value="His-Me finger endonucleases"/>
    <property type="match status" value="1"/>
</dbReference>
<dbReference type="OrthoDB" id="8572289at2759"/>
<dbReference type="InterPro" id="IPR044929">
    <property type="entry name" value="DNA/RNA_non-sp_Endonuclease_sf"/>
</dbReference>
<gene>
    <name evidence="2" type="ORF">scyTo_0024889</name>
</gene>
<protein>
    <recommendedName>
        <fullName evidence="1">DNA/RNA non-specific endonuclease/pyrophosphatase/phosphodiesterase domain-containing protein</fullName>
    </recommendedName>
</protein>
<evidence type="ECO:0000259" key="1">
    <source>
        <dbReference type="Pfam" id="PF01223"/>
    </source>
</evidence>
<dbReference type="OMA" id="IAFCCAN"/>
<dbReference type="GO" id="GO:0003676">
    <property type="term" value="F:nucleic acid binding"/>
    <property type="evidence" value="ECO:0007669"/>
    <property type="project" value="InterPro"/>
</dbReference>
<dbReference type="InterPro" id="IPR044925">
    <property type="entry name" value="His-Me_finger_sf"/>
</dbReference>
<dbReference type="GO" id="GO:0016787">
    <property type="term" value="F:hydrolase activity"/>
    <property type="evidence" value="ECO:0007669"/>
    <property type="project" value="InterPro"/>
</dbReference>
<dbReference type="Pfam" id="PF01223">
    <property type="entry name" value="Endonuclease_NS"/>
    <property type="match status" value="1"/>
</dbReference>
<dbReference type="AlphaFoldDB" id="A0A401QG47"/>
<dbReference type="Gene3D" id="3.40.570.10">
    <property type="entry name" value="Extracellular Endonuclease, subunit A"/>
    <property type="match status" value="1"/>
</dbReference>
<dbReference type="InterPro" id="IPR001604">
    <property type="entry name" value="Endo_G_ENPP1-like_dom"/>
</dbReference>
<feature type="domain" description="DNA/RNA non-specific endonuclease/pyrophosphatase/phosphodiesterase" evidence="1">
    <location>
        <begin position="50"/>
        <end position="201"/>
    </location>
</feature>
<comment type="caution">
    <text evidence="2">The sequence shown here is derived from an EMBL/GenBank/DDBJ whole genome shotgun (WGS) entry which is preliminary data.</text>
</comment>
<name>A0A401QG47_SCYTO</name>
<proteinExistence type="predicted"/>
<keyword evidence="3" id="KW-1185">Reference proteome</keyword>
<dbReference type="InterPro" id="IPR039015">
    <property type="entry name" value="ENDOD1"/>
</dbReference>
<organism evidence="2 3">
    <name type="scientific">Scyliorhinus torazame</name>
    <name type="common">Cloudy catshark</name>
    <name type="synonym">Catulus torazame</name>
    <dbReference type="NCBI Taxonomy" id="75743"/>
    <lineage>
        <taxon>Eukaryota</taxon>
        <taxon>Metazoa</taxon>
        <taxon>Chordata</taxon>
        <taxon>Craniata</taxon>
        <taxon>Vertebrata</taxon>
        <taxon>Chondrichthyes</taxon>
        <taxon>Elasmobranchii</taxon>
        <taxon>Galeomorphii</taxon>
        <taxon>Galeoidea</taxon>
        <taxon>Carcharhiniformes</taxon>
        <taxon>Scyliorhinidae</taxon>
        <taxon>Scyliorhinus</taxon>
    </lineage>
</organism>
<reference evidence="2 3" key="1">
    <citation type="journal article" date="2018" name="Nat. Ecol. Evol.">
        <title>Shark genomes provide insights into elasmobranch evolution and the origin of vertebrates.</title>
        <authorList>
            <person name="Hara Y"/>
            <person name="Yamaguchi K"/>
            <person name="Onimaru K"/>
            <person name="Kadota M"/>
            <person name="Koyanagi M"/>
            <person name="Keeley SD"/>
            <person name="Tatsumi K"/>
            <person name="Tanaka K"/>
            <person name="Motone F"/>
            <person name="Kageyama Y"/>
            <person name="Nozu R"/>
            <person name="Adachi N"/>
            <person name="Nishimura O"/>
            <person name="Nakagawa R"/>
            <person name="Tanegashima C"/>
            <person name="Kiyatake I"/>
            <person name="Matsumoto R"/>
            <person name="Murakumo K"/>
            <person name="Nishida K"/>
            <person name="Terakita A"/>
            <person name="Kuratani S"/>
            <person name="Sato K"/>
            <person name="Hyodo S Kuraku.S."/>
        </authorList>
    </citation>
    <scope>NUCLEOTIDE SEQUENCE [LARGE SCALE GENOMIC DNA]</scope>
</reference>
<accession>A0A401QG47</accession>
<sequence length="226" mass="24772">MRVDLTRPQLTPGSLSLFFSHSQLVNEQADGNMSNLTASALRDPAMRRSQATEVAYPLKLGEVHYVRGQLNPANFQGSRDSRSATFTLTNAITYPRAFHQRSWKPTLNKVAQRLRDECQKSHAYLLAGATRQKRGKEVWAPPRGKGRTAVPQTLWIAFCCANGVSGATVGYPQSTGKLALAGMDLGPYDTRELSVHELEGVLAQTTGRHSIRLFDGGCTQLSGNEN</sequence>
<dbReference type="PANTHER" id="PTHR21472:SF7">
    <property type="entry name" value="ENDONUCLEASE G, MITOCHONDRIAL-LIKE ISOFORM X2"/>
    <property type="match status" value="1"/>
</dbReference>
<dbReference type="PANTHER" id="PTHR21472">
    <property type="entry name" value="ENDONUCLEASE DOMAIN-CONTAINING 1 PROTEIN ENDOD1"/>
    <property type="match status" value="1"/>
</dbReference>
<evidence type="ECO:0000313" key="2">
    <source>
        <dbReference type="EMBL" id="GCB84336.1"/>
    </source>
</evidence>